<dbReference type="Gene3D" id="3.30.420.10">
    <property type="entry name" value="Ribonuclease H-like superfamily/Ribonuclease H"/>
    <property type="match status" value="1"/>
</dbReference>
<accession>A0A218XYV4</accession>
<dbReference type="Pfam" id="PF00665">
    <property type="entry name" value="rve"/>
    <property type="match status" value="1"/>
</dbReference>
<organism evidence="3 4">
    <name type="scientific">Punica granatum</name>
    <name type="common">Pomegranate</name>
    <dbReference type="NCBI Taxonomy" id="22663"/>
    <lineage>
        <taxon>Eukaryota</taxon>
        <taxon>Viridiplantae</taxon>
        <taxon>Streptophyta</taxon>
        <taxon>Embryophyta</taxon>
        <taxon>Tracheophyta</taxon>
        <taxon>Spermatophyta</taxon>
        <taxon>Magnoliopsida</taxon>
        <taxon>eudicotyledons</taxon>
        <taxon>Gunneridae</taxon>
        <taxon>Pentapetalae</taxon>
        <taxon>rosids</taxon>
        <taxon>malvids</taxon>
        <taxon>Myrtales</taxon>
        <taxon>Lythraceae</taxon>
        <taxon>Punica</taxon>
    </lineage>
</organism>
<evidence type="ECO:0000259" key="2">
    <source>
        <dbReference type="PROSITE" id="PS50994"/>
    </source>
</evidence>
<name>A0A218XYV4_PUNGR</name>
<dbReference type="InterPro" id="IPR056924">
    <property type="entry name" value="SH3_Tf2-1"/>
</dbReference>
<dbReference type="PROSITE" id="PS50994">
    <property type="entry name" value="INTEGRASE"/>
    <property type="match status" value="1"/>
</dbReference>
<dbReference type="GO" id="GO:0003676">
    <property type="term" value="F:nucleic acid binding"/>
    <property type="evidence" value="ECO:0007669"/>
    <property type="project" value="InterPro"/>
</dbReference>
<feature type="region of interest" description="Disordered" evidence="1">
    <location>
        <begin position="320"/>
        <end position="368"/>
    </location>
</feature>
<feature type="compositionally biased region" description="Basic and acidic residues" evidence="1">
    <location>
        <begin position="325"/>
        <end position="354"/>
    </location>
</feature>
<dbReference type="Proteomes" id="UP000197138">
    <property type="component" value="Unassembled WGS sequence"/>
</dbReference>
<evidence type="ECO:0000313" key="4">
    <source>
        <dbReference type="Proteomes" id="UP000197138"/>
    </source>
</evidence>
<dbReference type="AlphaFoldDB" id="A0A218XYV4"/>
<evidence type="ECO:0000256" key="1">
    <source>
        <dbReference type="SAM" id="MobiDB-lite"/>
    </source>
</evidence>
<reference evidence="4" key="1">
    <citation type="journal article" date="2017" name="Plant J.">
        <title>The pomegranate (Punica granatum L.) genome and the genomics of punicalagin biosynthesis.</title>
        <authorList>
            <person name="Qin G."/>
            <person name="Xu C."/>
            <person name="Ming R."/>
            <person name="Tang H."/>
            <person name="Guyot R."/>
            <person name="Kramer E.M."/>
            <person name="Hu Y."/>
            <person name="Yi X."/>
            <person name="Qi Y."/>
            <person name="Xu X."/>
            <person name="Gao Z."/>
            <person name="Pan H."/>
            <person name="Jian J."/>
            <person name="Tian Y."/>
            <person name="Yue Z."/>
            <person name="Xu Y."/>
        </authorList>
    </citation>
    <scope>NUCLEOTIDE SEQUENCE [LARGE SCALE GENOMIC DNA]</scope>
    <source>
        <strain evidence="4">cv. Dabenzi</strain>
    </source>
</reference>
<comment type="caution">
    <text evidence="3">The sequence shown here is derived from an EMBL/GenBank/DDBJ whole genome shotgun (WGS) entry which is preliminary data.</text>
</comment>
<protein>
    <recommendedName>
        <fullName evidence="2">Integrase catalytic domain-containing protein</fullName>
    </recommendedName>
</protein>
<sequence>MKRDMERICFKYVTCKKAKSRVKPHEMYIPLPVPNEPWTDISMDFILGLPRSNKGRDSIFVVVDRFSKMTHFIPCRKTDDATHIVDLFFREVVRLHGIPKTIVSDRDAKFLSHFWRVLWGKLGTKLLFSTTCHPQTDRQTEVVNRTLSILLRTVIKRNLKFWEDCIPFIEFAYNRTVHSSINFSLFQIVYGFNPLTPLNLIPLPMSEISILDGKKKADMMKKIHEEGRQHILKKNIQYAERANKGRKKVTFEPGDWVWVHMRKERFPNQWKSKLSPRGIGPFQVIAKINDNAYKIDLPGEYNVSPTFNVSDFSSIDVGFDSRTNPFEERGNDEDRGHDNKADAHELGSRTREEGADAQDLGGLHVPSGPITRAKARQIQQAMESLLMDFLGQEESNSIWSPKGFIQLTGHEMLKIE</sequence>
<proteinExistence type="predicted"/>
<feature type="domain" description="Integrase catalytic" evidence="2">
    <location>
        <begin position="33"/>
        <end position="205"/>
    </location>
</feature>
<dbReference type="Pfam" id="PF24626">
    <property type="entry name" value="SH3_Tf2-1"/>
    <property type="match status" value="1"/>
</dbReference>
<dbReference type="EMBL" id="MTKT01000553">
    <property type="protein sequence ID" value="OWM90237.1"/>
    <property type="molecule type" value="Genomic_DNA"/>
</dbReference>
<dbReference type="SUPFAM" id="SSF53098">
    <property type="entry name" value="Ribonuclease H-like"/>
    <property type="match status" value="1"/>
</dbReference>
<evidence type="ECO:0000313" key="3">
    <source>
        <dbReference type="EMBL" id="OWM90237.1"/>
    </source>
</evidence>
<dbReference type="InterPro" id="IPR036397">
    <property type="entry name" value="RNaseH_sf"/>
</dbReference>
<dbReference type="InterPro" id="IPR012337">
    <property type="entry name" value="RNaseH-like_sf"/>
</dbReference>
<dbReference type="PANTHER" id="PTHR35046:SF9">
    <property type="entry name" value="RNA-DIRECTED DNA POLYMERASE"/>
    <property type="match status" value="1"/>
</dbReference>
<dbReference type="InterPro" id="IPR001584">
    <property type="entry name" value="Integrase_cat-core"/>
</dbReference>
<gene>
    <name evidence="3" type="ORF">CDL15_Pgr006558</name>
</gene>
<dbReference type="GO" id="GO:0015074">
    <property type="term" value="P:DNA integration"/>
    <property type="evidence" value="ECO:0007669"/>
    <property type="project" value="InterPro"/>
</dbReference>
<dbReference type="PANTHER" id="PTHR35046">
    <property type="entry name" value="ZINC KNUCKLE (CCHC-TYPE) FAMILY PROTEIN"/>
    <property type="match status" value="1"/>
</dbReference>